<reference evidence="1 2" key="1">
    <citation type="submission" date="2019-02" db="EMBL/GenBank/DDBJ databases">
        <authorList>
            <person name="Goldberg S.R."/>
            <person name="Haltli B.A."/>
            <person name="Correa H."/>
            <person name="Russell K.G."/>
        </authorList>
    </citation>
    <scope>NUCLEOTIDE SEQUENCE [LARGE SCALE GENOMIC DNA]</scope>
    <source>
        <strain evidence="1 2">JCM 16186</strain>
    </source>
</reference>
<proteinExistence type="predicted"/>
<keyword evidence="2" id="KW-1185">Reference proteome</keyword>
<accession>A0ABW9RR62</accession>
<dbReference type="EMBL" id="SMLW01000580">
    <property type="protein sequence ID" value="MTI26421.1"/>
    <property type="molecule type" value="Genomic_DNA"/>
</dbReference>
<sequence length="110" mass="12460">MDYALSRKEYSIQAKYELNTLDLANHTTFYPIIGLSLINLKFSGESNFSDNPLFEVDDERDLFIGAYGGLGGVYELSKTLMLFGEIRYHISKEPQTLIAVGIIYPLNLPF</sequence>
<evidence type="ECO:0000313" key="1">
    <source>
        <dbReference type="EMBL" id="MTI26421.1"/>
    </source>
</evidence>
<dbReference type="Proteomes" id="UP000798808">
    <property type="component" value="Unassembled WGS sequence"/>
</dbReference>
<gene>
    <name evidence="1" type="ORF">E1163_15795</name>
</gene>
<evidence type="ECO:0000313" key="2">
    <source>
        <dbReference type="Proteomes" id="UP000798808"/>
    </source>
</evidence>
<organism evidence="1 2">
    <name type="scientific">Fulvivirga kasyanovii</name>
    <dbReference type="NCBI Taxonomy" id="396812"/>
    <lineage>
        <taxon>Bacteria</taxon>
        <taxon>Pseudomonadati</taxon>
        <taxon>Bacteroidota</taxon>
        <taxon>Cytophagia</taxon>
        <taxon>Cytophagales</taxon>
        <taxon>Fulvivirgaceae</taxon>
        <taxon>Fulvivirga</taxon>
    </lineage>
</organism>
<name>A0ABW9RR62_9BACT</name>
<evidence type="ECO:0008006" key="3">
    <source>
        <dbReference type="Google" id="ProtNLM"/>
    </source>
</evidence>
<comment type="caution">
    <text evidence="1">The sequence shown here is derived from an EMBL/GenBank/DDBJ whole genome shotgun (WGS) entry which is preliminary data.</text>
</comment>
<protein>
    <recommendedName>
        <fullName evidence="3">Outer membrane protein beta-barrel domain-containing protein</fullName>
    </recommendedName>
</protein>